<dbReference type="EMBL" id="CM023481">
    <property type="protein sequence ID" value="KAH6948982.1"/>
    <property type="molecule type" value="Genomic_DNA"/>
</dbReference>
<comment type="caution">
    <text evidence="1">The sequence shown here is derived from an EMBL/GenBank/DDBJ whole genome shotgun (WGS) entry which is preliminary data.</text>
</comment>
<gene>
    <name evidence="1" type="ORF">HPB50_027280</name>
</gene>
<sequence length="213" mass="22768">MVVMSAIQTLQAFQTVNVSLYLVISQTQRIIVTTGTSDGVLSLSGLMSSTASKAQNINAGPDSVLAIICSSGSSGLPKGVQLTHRNVIAQMISMRYHEASIFQDSDVGLCSACITHVGGFWFCFGFLGNGCKVVLVDTSDFTTILSAIEKHRATSIVLYPMLLLKLSQHLLIDKFETSSLTKLMVAGGTVTGHLLESVAKKLKLKGIIQGRKM</sequence>
<keyword evidence="2" id="KW-1185">Reference proteome</keyword>
<dbReference type="Proteomes" id="UP000821845">
    <property type="component" value="Chromosome 1"/>
</dbReference>
<proteinExistence type="predicted"/>
<protein>
    <submittedName>
        <fullName evidence="1">Uncharacterized protein</fullName>
    </submittedName>
</protein>
<organism evidence="1 2">
    <name type="scientific">Hyalomma asiaticum</name>
    <name type="common">Tick</name>
    <dbReference type="NCBI Taxonomy" id="266040"/>
    <lineage>
        <taxon>Eukaryota</taxon>
        <taxon>Metazoa</taxon>
        <taxon>Ecdysozoa</taxon>
        <taxon>Arthropoda</taxon>
        <taxon>Chelicerata</taxon>
        <taxon>Arachnida</taxon>
        <taxon>Acari</taxon>
        <taxon>Parasitiformes</taxon>
        <taxon>Ixodida</taxon>
        <taxon>Ixodoidea</taxon>
        <taxon>Ixodidae</taxon>
        <taxon>Hyalomminae</taxon>
        <taxon>Hyalomma</taxon>
    </lineage>
</organism>
<evidence type="ECO:0000313" key="2">
    <source>
        <dbReference type="Proteomes" id="UP000821845"/>
    </source>
</evidence>
<accession>A0ACB7TU41</accession>
<reference evidence="1" key="1">
    <citation type="submission" date="2020-05" db="EMBL/GenBank/DDBJ databases">
        <title>Large-scale comparative analyses of tick genomes elucidate their genetic diversity and vector capacities.</title>
        <authorList>
            <person name="Jia N."/>
            <person name="Wang J."/>
            <person name="Shi W."/>
            <person name="Du L."/>
            <person name="Sun Y."/>
            <person name="Zhan W."/>
            <person name="Jiang J."/>
            <person name="Wang Q."/>
            <person name="Zhang B."/>
            <person name="Ji P."/>
            <person name="Sakyi L.B."/>
            <person name="Cui X."/>
            <person name="Yuan T."/>
            <person name="Jiang B."/>
            <person name="Yang W."/>
            <person name="Lam T.T.-Y."/>
            <person name="Chang Q."/>
            <person name="Ding S."/>
            <person name="Wang X."/>
            <person name="Zhu J."/>
            <person name="Ruan X."/>
            <person name="Zhao L."/>
            <person name="Wei J."/>
            <person name="Que T."/>
            <person name="Du C."/>
            <person name="Cheng J."/>
            <person name="Dai P."/>
            <person name="Han X."/>
            <person name="Huang E."/>
            <person name="Gao Y."/>
            <person name="Liu J."/>
            <person name="Shao H."/>
            <person name="Ye R."/>
            <person name="Li L."/>
            <person name="Wei W."/>
            <person name="Wang X."/>
            <person name="Wang C."/>
            <person name="Yang T."/>
            <person name="Huo Q."/>
            <person name="Li W."/>
            <person name="Guo W."/>
            <person name="Chen H."/>
            <person name="Zhou L."/>
            <person name="Ni X."/>
            <person name="Tian J."/>
            <person name="Zhou Y."/>
            <person name="Sheng Y."/>
            <person name="Liu T."/>
            <person name="Pan Y."/>
            <person name="Xia L."/>
            <person name="Li J."/>
            <person name="Zhao F."/>
            <person name="Cao W."/>
        </authorList>
    </citation>
    <scope>NUCLEOTIDE SEQUENCE</scope>
    <source>
        <strain evidence="1">Hyas-2018</strain>
    </source>
</reference>
<evidence type="ECO:0000313" key="1">
    <source>
        <dbReference type="EMBL" id="KAH6948982.1"/>
    </source>
</evidence>
<name>A0ACB7TU41_HYAAI</name>